<dbReference type="Proteomes" id="UP000197424">
    <property type="component" value="Chromosome"/>
</dbReference>
<evidence type="ECO:0000313" key="2">
    <source>
        <dbReference type="EMBL" id="ASJ22874.1"/>
    </source>
</evidence>
<dbReference type="GeneID" id="75111120"/>
<organism evidence="2 3">
    <name type="scientific">Laribacter hongkongensis</name>
    <dbReference type="NCBI Taxonomy" id="168471"/>
    <lineage>
        <taxon>Bacteria</taxon>
        <taxon>Pseudomonadati</taxon>
        <taxon>Pseudomonadota</taxon>
        <taxon>Betaproteobacteria</taxon>
        <taxon>Neisseriales</taxon>
        <taxon>Aquaspirillaceae</taxon>
        <taxon>Laribacter</taxon>
    </lineage>
</organism>
<feature type="transmembrane region" description="Helical" evidence="1">
    <location>
        <begin position="12"/>
        <end position="32"/>
    </location>
</feature>
<keyword evidence="1" id="KW-1133">Transmembrane helix</keyword>
<reference evidence="3" key="1">
    <citation type="submission" date="2017-06" db="EMBL/GenBank/DDBJ databases">
        <title>Whole genome sequence of Laribacter hongkongensis LHGZ1.</title>
        <authorList>
            <person name="Chen D."/>
            <person name="Wu H."/>
            <person name="Chen J."/>
        </authorList>
    </citation>
    <scope>NUCLEOTIDE SEQUENCE [LARGE SCALE GENOMIC DNA]</scope>
    <source>
        <strain evidence="3">LHGZ1</strain>
    </source>
</reference>
<name>A0A248LEG9_9NEIS</name>
<keyword evidence="1" id="KW-0812">Transmembrane</keyword>
<dbReference type="RefSeq" id="WP_012695533.1">
    <property type="nucleotide sequence ID" value="NZ_JAJAWK010000037.1"/>
</dbReference>
<protein>
    <submittedName>
        <fullName evidence="2">Uncharacterized protein</fullName>
    </submittedName>
</protein>
<sequence length="45" mass="5127">MLDLLSWDEWIFVLILAIVPLAGAVFHLWVMLHGHGKPRSDRDSA</sequence>
<keyword evidence="1" id="KW-0472">Membrane</keyword>
<evidence type="ECO:0000313" key="3">
    <source>
        <dbReference type="Proteomes" id="UP000197424"/>
    </source>
</evidence>
<accession>A0A248LEG9</accession>
<dbReference type="AlphaFoldDB" id="A0A248LEG9"/>
<gene>
    <name evidence="2" type="ORF">LHGZ1_0043</name>
</gene>
<proteinExistence type="predicted"/>
<dbReference type="EMBL" id="CP022115">
    <property type="protein sequence ID" value="ASJ22874.1"/>
    <property type="molecule type" value="Genomic_DNA"/>
</dbReference>
<evidence type="ECO:0000256" key="1">
    <source>
        <dbReference type="SAM" id="Phobius"/>
    </source>
</evidence>